<dbReference type="InterPro" id="IPR001867">
    <property type="entry name" value="OmpR/PhoB-type_DNA-bd"/>
</dbReference>
<reference evidence="4" key="3">
    <citation type="journal article" date="2018" name="Nature">
        <title>A major lineage of non-tailed dsDNA viruses as unrecognized killers of marine bacteria.</title>
        <authorList>
            <person name="Kauffman K.M."/>
            <person name="Hussain F.A."/>
            <person name="Yang J."/>
            <person name="Arevalo P."/>
            <person name="Brown J.M."/>
            <person name="Chang W.K."/>
            <person name="VanInsberghe D."/>
            <person name="Elsherbini J."/>
            <person name="Sharma R.S."/>
            <person name="Cutler M.B."/>
            <person name="Kelly L."/>
            <person name="Polz M.F."/>
        </authorList>
    </citation>
    <scope>NUCLEOTIDE SEQUENCE</scope>
    <source>
        <strain evidence="4">10N.222.48.A2</strain>
    </source>
</reference>
<proteinExistence type="predicted"/>
<dbReference type="GO" id="GO:0003677">
    <property type="term" value="F:DNA binding"/>
    <property type="evidence" value="ECO:0007669"/>
    <property type="project" value="UniProtKB-UniRule"/>
</dbReference>
<feature type="domain" description="OmpR/PhoB-type" evidence="3">
    <location>
        <begin position="2"/>
        <end position="101"/>
    </location>
</feature>
<dbReference type="GO" id="GO:0006355">
    <property type="term" value="P:regulation of DNA-templated transcription"/>
    <property type="evidence" value="ECO:0007669"/>
    <property type="project" value="InterPro"/>
</dbReference>
<comment type="caution">
    <text evidence="4">The sequence shown here is derived from an EMBL/GenBank/DDBJ whole genome shotgun (WGS) entry which is preliminary data.</text>
</comment>
<organism evidence="4 6">
    <name type="scientific">Vibrio tasmaniensis</name>
    <dbReference type="NCBI Taxonomy" id="212663"/>
    <lineage>
        <taxon>Bacteria</taxon>
        <taxon>Pseudomonadati</taxon>
        <taxon>Pseudomonadota</taxon>
        <taxon>Gammaproteobacteria</taxon>
        <taxon>Vibrionales</taxon>
        <taxon>Vibrionaceae</taxon>
        <taxon>Vibrio</taxon>
    </lineage>
</organism>
<dbReference type="RefSeq" id="WP_009844921.1">
    <property type="nucleotide sequence ID" value="NZ_MDBP01000032.1"/>
</dbReference>
<dbReference type="PROSITE" id="PS51755">
    <property type="entry name" value="OMPR_PHOB"/>
    <property type="match status" value="1"/>
</dbReference>
<evidence type="ECO:0000256" key="1">
    <source>
        <dbReference type="ARBA" id="ARBA00023125"/>
    </source>
</evidence>
<evidence type="ECO:0000313" key="5">
    <source>
        <dbReference type="EMBL" id="TKG37776.1"/>
    </source>
</evidence>
<reference evidence="6" key="1">
    <citation type="submission" date="2016-07" db="EMBL/GenBank/DDBJ databases">
        <title>Nontailed viruses are major unrecognized killers of bacteria in the ocean.</title>
        <authorList>
            <person name="Kauffman K."/>
            <person name="Hussain F."/>
            <person name="Yang J."/>
            <person name="Arevalo P."/>
            <person name="Brown J."/>
            <person name="Cutler M."/>
            <person name="Kelly L."/>
            <person name="Polz M.F."/>
        </authorList>
    </citation>
    <scope>NUCLEOTIDE SEQUENCE [LARGE SCALE GENOMIC DNA]</scope>
    <source>
        <strain evidence="6">10N.222.48.A2</strain>
    </source>
</reference>
<reference evidence="5 7" key="4">
    <citation type="submission" date="2019-04" db="EMBL/GenBank/DDBJ databases">
        <title>A reverse ecology approach based on a biological definition of microbial populations.</title>
        <authorList>
            <person name="Arevalo P."/>
            <person name="Vaninsberghe D."/>
            <person name="Elsherbini J."/>
            <person name="Gore J."/>
            <person name="Polz M."/>
        </authorList>
    </citation>
    <scope>NUCLEOTIDE SEQUENCE [LARGE SCALE GENOMIC DNA]</scope>
    <source>
        <strain evidence="5 7">10N.222.45.A8</strain>
    </source>
</reference>
<dbReference type="EMBL" id="MDBP01000032">
    <property type="protein sequence ID" value="PMP16632.1"/>
    <property type="molecule type" value="Genomic_DNA"/>
</dbReference>
<name>A0A2N7NLK3_9VIBR</name>
<gene>
    <name evidence="4" type="ORF">BCS92_08295</name>
    <name evidence="5" type="ORF">FC057_00630</name>
</gene>
<dbReference type="Pfam" id="PF00486">
    <property type="entry name" value="Trans_reg_C"/>
    <property type="match status" value="1"/>
</dbReference>
<dbReference type="SMART" id="SM00862">
    <property type="entry name" value="Trans_reg_C"/>
    <property type="match status" value="1"/>
</dbReference>
<dbReference type="Proteomes" id="UP000308018">
    <property type="component" value="Unassembled WGS sequence"/>
</dbReference>
<protein>
    <submittedName>
        <fullName evidence="4">Transcriptional regulator</fullName>
    </submittedName>
    <submittedName>
        <fullName evidence="5">Winged helix-turn-helix domain-containing protein</fullName>
    </submittedName>
</protein>
<sequence>MSFYLLNQNLLFNSQSGKLLNLTSLQETQLRSNEWKLLSLFIEHSGSDLTSSFILEAIWESTRAKSSVATAVKNLRAQLGDSSEQPKFIQTQVMKGYAYIGETQALTETEYQSLIARHASLWSKTANWVQHNKTFFIHNLIRFACVLFIGWNLVGLYHNGAFSRLIAEPTIAPPIPMLIHQNAETPSDQDIQICQSLLIEAQQSALFDTLPFHRESSAPSLPRLFWRDHNKEVLVCHLSPLK</sequence>
<dbReference type="InterPro" id="IPR016032">
    <property type="entry name" value="Sig_transdc_resp-reg_C-effctor"/>
</dbReference>
<evidence type="ECO:0000313" key="6">
    <source>
        <dbReference type="Proteomes" id="UP000235579"/>
    </source>
</evidence>
<dbReference type="Proteomes" id="UP000235579">
    <property type="component" value="Unassembled WGS sequence"/>
</dbReference>
<dbReference type="InterPro" id="IPR036388">
    <property type="entry name" value="WH-like_DNA-bd_sf"/>
</dbReference>
<dbReference type="EMBL" id="SYVV01000001">
    <property type="protein sequence ID" value="TKG37776.1"/>
    <property type="molecule type" value="Genomic_DNA"/>
</dbReference>
<evidence type="ECO:0000313" key="4">
    <source>
        <dbReference type="EMBL" id="PMP16632.1"/>
    </source>
</evidence>
<accession>A0A2N7NLK3</accession>
<dbReference type="GO" id="GO:0000160">
    <property type="term" value="P:phosphorelay signal transduction system"/>
    <property type="evidence" value="ECO:0007669"/>
    <property type="project" value="InterPro"/>
</dbReference>
<feature type="DNA-binding region" description="OmpR/PhoB-type" evidence="2">
    <location>
        <begin position="2"/>
        <end position="101"/>
    </location>
</feature>
<evidence type="ECO:0000313" key="7">
    <source>
        <dbReference type="Proteomes" id="UP000308018"/>
    </source>
</evidence>
<reference evidence="4" key="2">
    <citation type="submission" date="2016-07" db="EMBL/GenBank/DDBJ databases">
        <authorList>
            <person name="Wan K."/>
            <person name="Booth B."/>
            <person name="Spirohn K."/>
            <person name="Hao T."/>
            <person name="Hu Y."/>
            <person name="Calderwood M."/>
            <person name="Hill D."/>
            <person name="Mohr S."/>
            <person name="Vidal M."/>
            <person name="Celniker S."/>
            <person name="Perrimon N."/>
        </authorList>
    </citation>
    <scope>NUCLEOTIDE SEQUENCE</scope>
    <source>
        <strain evidence="4">10N.222.48.A2</strain>
    </source>
</reference>
<dbReference type="SUPFAM" id="SSF46894">
    <property type="entry name" value="C-terminal effector domain of the bipartite response regulators"/>
    <property type="match status" value="1"/>
</dbReference>
<evidence type="ECO:0000259" key="3">
    <source>
        <dbReference type="PROSITE" id="PS51755"/>
    </source>
</evidence>
<dbReference type="AlphaFoldDB" id="A0A2N7NLK3"/>
<evidence type="ECO:0000256" key="2">
    <source>
        <dbReference type="PROSITE-ProRule" id="PRU01091"/>
    </source>
</evidence>
<dbReference type="Gene3D" id="1.10.10.10">
    <property type="entry name" value="Winged helix-like DNA-binding domain superfamily/Winged helix DNA-binding domain"/>
    <property type="match status" value="1"/>
</dbReference>
<keyword evidence="1 2" id="KW-0238">DNA-binding</keyword>